<dbReference type="PANTHER" id="PTHR15680:SF9">
    <property type="entry name" value="LARGE RIBOSOMAL SUBUNIT PROTEIN BL19M"/>
    <property type="match status" value="1"/>
</dbReference>
<dbReference type="EMBL" id="MH396012">
    <property type="protein sequence ID" value="AXI96802.1"/>
    <property type="molecule type" value="Genomic_DNA"/>
</dbReference>
<dbReference type="InterPro" id="IPR018257">
    <property type="entry name" value="Ribosomal_bL19_CS"/>
</dbReference>
<keyword evidence="3 4" id="KW-0687">Ribonucleoprotein</keyword>
<dbReference type="PROSITE" id="PS01015">
    <property type="entry name" value="RIBOSOMAL_L19"/>
    <property type="match status" value="1"/>
</dbReference>
<dbReference type="SUPFAM" id="SSF50104">
    <property type="entry name" value="Translation proteins SH3-like domain"/>
    <property type="match status" value="1"/>
</dbReference>
<accession>A0A345U8L6</accession>
<comment type="similarity">
    <text evidence="1 4">Belongs to the bacterial ribosomal protein bL19 family.</text>
</comment>
<dbReference type="RefSeq" id="YP_009511129.1">
    <property type="nucleotide sequence ID" value="NC_039142.1"/>
</dbReference>
<dbReference type="InterPro" id="IPR038657">
    <property type="entry name" value="Ribosomal_bL19_sf"/>
</dbReference>
<keyword evidence="2 4" id="KW-0689">Ribosomal protein</keyword>
<organism evidence="5">
    <name type="scientific">Hydropuntia rangiferina</name>
    <dbReference type="NCBI Taxonomy" id="338881"/>
    <lineage>
        <taxon>Eukaryota</taxon>
        <taxon>Rhodophyta</taxon>
        <taxon>Florideophyceae</taxon>
        <taxon>Rhodymeniophycidae</taxon>
        <taxon>Gracilariales</taxon>
        <taxon>Gracilariaceae</taxon>
        <taxon>Hydropuntia</taxon>
    </lineage>
</organism>
<evidence type="ECO:0000256" key="2">
    <source>
        <dbReference type="ARBA" id="ARBA00022980"/>
    </source>
</evidence>
<dbReference type="GO" id="GO:0009507">
    <property type="term" value="C:chloroplast"/>
    <property type="evidence" value="ECO:0007669"/>
    <property type="project" value="UniProtKB-SubCell"/>
</dbReference>
<evidence type="ECO:0000256" key="4">
    <source>
        <dbReference type="HAMAP-Rule" id="MF_00402"/>
    </source>
</evidence>
<dbReference type="GO" id="GO:1990904">
    <property type="term" value="C:ribonucleoprotein complex"/>
    <property type="evidence" value="ECO:0007669"/>
    <property type="project" value="UniProtKB-KW"/>
</dbReference>
<evidence type="ECO:0000313" key="5">
    <source>
        <dbReference type="EMBL" id="AXI96802.1"/>
    </source>
</evidence>
<comment type="subcellular location">
    <subcellularLocation>
        <location evidence="4">Plastid</location>
        <location evidence="4">Chloroplast</location>
    </subcellularLocation>
</comment>
<dbReference type="HAMAP" id="MF_00402">
    <property type="entry name" value="Ribosomal_bL19"/>
    <property type="match status" value="1"/>
</dbReference>
<evidence type="ECO:0000256" key="1">
    <source>
        <dbReference type="ARBA" id="ARBA00005781"/>
    </source>
</evidence>
<dbReference type="Gene3D" id="2.30.30.790">
    <property type="match status" value="1"/>
</dbReference>
<protein>
    <recommendedName>
        <fullName evidence="4">Large ribosomal subunit protein bL19c</fullName>
    </recommendedName>
</protein>
<keyword evidence="5" id="KW-0150">Chloroplast</keyword>
<evidence type="ECO:0000256" key="3">
    <source>
        <dbReference type="ARBA" id="ARBA00023274"/>
    </source>
</evidence>
<proteinExistence type="inferred from homology"/>
<dbReference type="InterPro" id="IPR008991">
    <property type="entry name" value="Translation_prot_SH3-like_sf"/>
</dbReference>
<dbReference type="GO" id="GO:0005840">
    <property type="term" value="C:ribosome"/>
    <property type="evidence" value="ECO:0007669"/>
    <property type="project" value="UniProtKB-KW"/>
</dbReference>
<keyword evidence="5" id="KW-0934">Plastid</keyword>
<name>A0A345U8L6_9FLOR</name>
<reference evidence="5" key="1">
    <citation type="submission" date="2018-05" db="EMBL/GenBank/DDBJ databases">
        <title>Organellar genomes of Gracilariaceae.</title>
        <authorList>
            <person name="Iha C."/>
            <person name="Oliveira M.C."/>
        </authorList>
    </citation>
    <scope>NUCLEOTIDE SEQUENCE</scope>
</reference>
<dbReference type="PANTHER" id="PTHR15680">
    <property type="entry name" value="RIBOSOMAL PROTEIN L19"/>
    <property type="match status" value="1"/>
</dbReference>
<dbReference type="PIRSF" id="PIRSF002191">
    <property type="entry name" value="Ribosomal_L19"/>
    <property type="match status" value="1"/>
</dbReference>
<dbReference type="PRINTS" id="PR00061">
    <property type="entry name" value="RIBOSOMALL19"/>
</dbReference>
<dbReference type="GeneID" id="37623631"/>
<dbReference type="AlphaFoldDB" id="A0A345U8L6"/>
<gene>
    <name evidence="4 5" type="primary">rpl19</name>
</gene>
<dbReference type="NCBIfam" id="TIGR01024">
    <property type="entry name" value="rplS_bact"/>
    <property type="match status" value="1"/>
</dbReference>
<dbReference type="InterPro" id="IPR001857">
    <property type="entry name" value="Ribosomal_bL19"/>
</dbReference>
<sequence length="126" mass="14600">MSIKNYNKKSIIDCIQKEFIKESVPLINIGDSIKMSILIQEGNKKRIQNVEGVVISKNKSQLNTTITIRKVIQNIGVERVYLIHSPLIKDIKISRRAKIRQAKLYYLRLRSGKATRLKTKFSKKVF</sequence>
<geneLocation type="chloroplast" evidence="5"/>
<dbReference type="Pfam" id="PF01245">
    <property type="entry name" value="Ribosomal_L19"/>
    <property type="match status" value="1"/>
</dbReference>
<dbReference type="GO" id="GO:0006412">
    <property type="term" value="P:translation"/>
    <property type="evidence" value="ECO:0007669"/>
    <property type="project" value="UniProtKB-UniRule"/>
</dbReference>
<dbReference type="GO" id="GO:0003735">
    <property type="term" value="F:structural constituent of ribosome"/>
    <property type="evidence" value="ECO:0007669"/>
    <property type="project" value="InterPro"/>
</dbReference>